<dbReference type="OrthoDB" id="8654550at2"/>
<dbReference type="GO" id="GO:0016987">
    <property type="term" value="F:sigma factor activity"/>
    <property type="evidence" value="ECO:0007669"/>
    <property type="project" value="UniProtKB-KW"/>
</dbReference>
<evidence type="ECO:0000313" key="8">
    <source>
        <dbReference type="EMBL" id="SOE52476.1"/>
    </source>
</evidence>
<evidence type="ECO:0000256" key="2">
    <source>
        <dbReference type="ARBA" id="ARBA00023015"/>
    </source>
</evidence>
<dbReference type="InterPro" id="IPR014284">
    <property type="entry name" value="RNA_pol_sigma-70_dom"/>
</dbReference>
<gene>
    <name evidence="7" type="ORF">ODI_00995</name>
    <name evidence="8" type="ORF">ODI_R4218</name>
</gene>
<dbReference type="Proteomes" id="UP000078558">
    <property type="component" value="Chromosome I"/>
</dbReference>
<dbReference type="GO" id="GO:0006352">
    <property type="term" value="P:DNA-templated transcription initiation"/>
    <property type="evidence" value="ECO:0007669"/>
    <property type="project" value="InterPro"/>
</dbReference>
<dbReference type="EMBL" id="FLRC01000044">
    <property type="protein sequence ID" value="SBT26870.1"/>
    <property type="molecule type" value="Genomic_DNA"/>
</dbReference>
<dbReference type="GO" id="GO:0003677">
    <property type="term" value="F:DNA binding"/>
    <property type="evidence" value="ECO:0007669"/>
    <property type="project" value="InterPro"/>
</dbReference>
<dbReference type="PANTHER" id="PTHR43133">
    <property type="entry name" value="RNA POLYMERASE ECF-TYPE SIGMA FACTO"/>
    <property type="match status" value="1"/>
</dbReference>
<protein>
    <submittedName>
        <fullName evidence="7">FIG006045: Sigma factor, ECF subfamily</fullName>
    </submittedName>
</protein>
<dbReference type="SUPFAM" id="SSF88946">
    <property type="entry name" value="Sigma2 domain of RNA polymerase sigma factors"/>
    <property type="match status" value="1"/>
</dbReference>
<dbReference type="InterPro" id="IPR013324">
    <property type="entry name" value="RNA_pol_sigma_r3/r4-like"/>
</dbReference>
<keyword evidence="3" id="KW-0731">Sigma factor</keyword>
<keyword evidence="4" id="KW-0804">Transcription</keyword>
<evidence type="ECO:0000256" key="4">
    <source>
        <dbReference type="ARBA" id="ARBA00023163"/>
    </source>
</evidence>
<feature type="domain" description="RNA polymerase sigma factor 70 region 4 type 2" evidence="6">
    <location>
        <begin position="114"/>
        <end position="165"/>
    </location>
</feature>
<evidence type="ECO:0000313" key="9">
    <source>
        <dbReference type="Proteomes" id="UP000078558"/>
    </source>
</evidence>
<proteinExistence type="inferred from homology"/>
<dbReference type="Pfam" id="PF08281">
    <property type="entry name" value="Sigma70_r4_2"/>
    <property type="match status" value="1"/>
</dbReference>
<dbReference type="EMBL" id="LT907988">
    <property type="protein sequence ID" value="SOE52476.1"/>
    <property type="molecule type" value="Genomic_DNA"/>
</dbReference>
<feature type="domain" description="RNA polymerase sigma-70 region 2" evidence="5">
    <location>
        <begin position="17"/>
        <end position="82"/>
    </location>
</feature>
<reference evidence="8 9" key="2">
    <citation type="submission" date="2017-08" db="EMBL/GenBank/DDBJ databases">
        <authorList>
            <person name="de Groot N.N."/>
        </authorList>
    </citation>
    <scope>NUCLEOTIDE SEQUENCE [LARGE SCALE GENOMIC DNA]</scope>
    <source>
        <strain evidence="8">Orrdi1</strain>
    </source>
</reference>
<dbReference type="Gene3D" id="1.10.10.10">
    <property type="entry name" value="Winged helix-like DNA-binding domain superfamily/Winged helix DNA-binding domain"/>
    <property type="match status" value="1"/>
</dbReference>
<reference evidence="7 9" key="1">
    <citation type="submission" date="2016-06" db="EMBL/GenBank/DDBJ databases">
        <authorList>
            <person name="Kjaerup R.B."/>
            <person name="Dalgaard T.S."/>
            <person name="Juul-Madsen H.R."/>
        </authorList>
    </citation>
    <scope>NUCLEOTIDE SEQUENCE [LARGE SCALE GENOMIC DNA]</scope>
    <source>
        <strain evidence="7">Orrdi1</strain>
    </source>
</reference>
<dbReference type="InterPro" id="IPR013325">
    <property type="entry name" value="RNA_pol_sigma_r2"/>
</dbReference>
<dbReference type="Pfam" id="PF04542">
    <property type="entry name" value="Sigma70_r2"/>
    <property type="match status" value="1"/>
</dbReference>
<keyword evidence="9" id="KW-1185">Reference proteome</keyword>
<dbReference type="RefSeq" id="WP_067757415.1">
    <property type="nucleotide sequence ID" value="NZ_LT907988.1"/>
</dbReference>
<comment type="similarity">
    <text evidence="1">Belongs to the sigma-70 factor family. ECF subfamily.</text>
</comment>
<dbReference type="STRING" id="1851544.ODI_00995"/>
<dbReference type="PANTHER" id="PTHR43133:SF63">
    <property type="entry name" value="RNA POLYMERASE SIGMA FACTOR FECI-RELATED"/>
    <property type="match status" value="1"/>
</dbReference>
<dbReference type="InterPro" id="IPR039425">
    <property type="entry name" value="RNA_pol_sigma-70-like"/>
</dbReference>
<dbReference type="InterPro" id="IPR013249">
    <property type="entry name" value="RNA_pol_sigma70_r4_t2"/>
</dbReference>
<keyword evidence="2" id="KW-0805">Transcription regulation</keyword>
<dbReference type="InterPro" id="IPR036388">
    <property type="entry name" value="WH-like_DNA-bd_sf"/>
</dbReference>
<evidence type="ECO:0000259" key="6">
    <source>
        <dbReference type="Pfam" id="PF08281"/>
    </source>
</evidence>
<dbReference type="SUPFAM" id="SSF88659">
    <property type="entry name" value="Sigma3 and sigma4 domains of RNA polymerase sigma factors"/>
    <property type="match status" value="1"/>
</dbReference>
<evidence type="ECO:0000313" key="7">
    <source>
        <dbReference type="EMBL" id="SBT26870.1"/>
    </source>
</evidence>
<sequence length="171" mass="19168">MHAPAPDLSRHEATETLYVQHHRWLANWLRRRMHGDDQAADLAQDTFLKLLDARETPTLREPRAFLATIARRVLANHYRRQAIEEAYLDSLASQPDLHAPSPETRALVLEALCQIDQALDGLPAPVRRAFLLAQLEGLGYAEIACQLGVTTRTVGNYMARAAAQCFFALEA</sequence>
<dbReference type="Gene3D" id="1.10.1740.10">
    <property type="match status" value="1"/>
</dbReference>
<dbReference type="KEGG" id="odi:ODI_R4218"/>
<accession>A0A1C3K5Q8</accession>
<name>A0A1C3K5Q8_9BURK</name>
<organism evidence="7 9">
    <name type="scientific">Orrella dioscoreae</name>
    <dbReference type="NCBI Taxonomy" id="1851544"/>
    <lineage>
        <taxon>Bacteria</taxon>
        <taxon>Pseudomonadati</taxon>
        <taxon>Pseudomonadota</taxon>
        <taxon>Betaproteobacteria</taxon>
        <taxon>Burkholderiales</taxon>
        <taxon>Alcaligenaceae</taxon>
        <taxon>Orrella</taxon>
    </lineage>
</organism>
<dbReference type="NCBIfam" id="TIGR02937">
    <property type="entry name" value="sigma70-ECF"/>
    <property type="match status" value="1"/>
</dbReference>
<dbReference type="InterPro" id="IPR007627">
    <property type="entry name" value="RNA_pol_sigma70_r2"/>
</dbReference>
<dbReference type="NCBIfam" id="NF009180">
    <property type="entry name" value="PRK12528.1"/>
    <property type="match status" value="1"/>
</dbReference>
<evidence type="ECO:0000256" key="3">
    <source>
        <dbReference type="ARBA" id="ARBA00023082"/>
    </source>
</evidence>
<evidence type="ECO:0000256" key="1">
    <source>
        <dbReference type="ARBA" id="ARBA00010641"/>
    </source>
</evidence>
<dbReference type="AlphaFoldDB" id="A0A1C3K5Q8"/>
<evidence type="ECO:0000259" key="5">
    <source>
        <dbReference type="Pfam" id="PF04542"/>
    </source>
</evidence>